<evidence type="ECO:0000256" key="3">
    <source>
        <dbReference type="ARBA" id="ARBA00023163"/>
    </source>
</evidence>
<accession>A0A0P0YVL9</accession>
<feature type="domain" description="HTH hxlR-type" evidence="4">
    <location>
        <begin position="8"/>
        <end position="106"/>
    </location>
</feature>
<protein>
    <submittedName>
        <fullName evidence="5">HxlR family transcriptional regulator</fullName>
    </submittedName>
</protein>
<proteinExistence type="predicted"/>
<dbReference type="EMBL" id="LC066370">
    <property type="protein sequence ID" value="BAT25490.1"/>
    <property type="molecule type" value="Genomic_DNA"/>
</dbReference>
<dbReference type="InterPro" id="IPR036388">
    <property type="entry name" value="WH-like_DNA-bd_sf"/>
</dbReference>
<dbReference type="InterPro" id="IPR036390">
    <property type="entry name" value="WH_DNA-bd_sf"/>
</dbReference>
<evidence type="ECO:0000256" key="2">
    <source>
        <dbReference type="ARBA" id="ARBA00023125"/>
    </source>
</evidence>
<dbReference type="RefSeq" id="WP_244489472.1">
    <property type="nucleotide sequence ID" value="NZ_BBWQ01000026.1"/>
</dbReference>
<dbReference type="AlphaFoldDB" id="A0A0P0YVL9"/>
<dbReference type="Gene3D" id="1.10.10.10">
    <property type="entry name" value="Winged helix-like DNA-binding domain superfamily/Winged helix DNA-binding domain"/>
    <property type="match status" value="1"/>
</dbReference>
<evidence type="ECO:0000259" key="4">
    <source>
        <dbReference type="PROSITE" id="PS51118"/>
    </source>
</evidence>
<keyword evidence="3" id="KW-0804">Transcription</keyword>
<keyword evidence="2" id="KW-0238">DNA-binding</keyword>
<sequence length="123" mass="13467">MSQGNSDCGLDVALAVMGGKWKPIILYHLRPGPRRFGDLRRLVTGISEKVLIQQLRELVAAGVIVRRDYSEVPPKVDYTVTPFGETLVEALMPLCVWGNEHRTQLEAHGLVPAVAKALPSHGS</sequence>
<dbReference type="PANTHER" id="PTHR33204:SF29">
    <property type="entry name" value="TRANSCRIPTIONAL REGULATOR"/>
    <property type="match status" value="1"/>
</dbReference>
<dbReference type="CDD" id="cd00090">
    <property type="entry name" value="HTH_ARSR"/>
    <property type="match status" value="1"/>
</dbReference>
<keyword evidence="1" id="KW-0805">Transcription regulation</keyword>
<dbReference type="InterPro" id="IPR002577">
    <property type="entry name" value="HTH_HxlR"/>
</dbReference>
<reference evidence="5" key="1">
    <citation type="journal article" date="2015" name="Proc. Natl. Acad. Sci. U.S.A.">
        <title>Bacterial clade with the ribosomal RNA operon on a small plasmid rather than the chromosome.</title>
        <authorList>
            <person name="Anda M."/>
            <person name="Ohtsubo Y."/>
            <person name="Okubo T."/>
            <person name="Sugawara M."/>
            <person name="Nagata Y."/>
            <person name="Tsuda M."/>
            <person name="Minamisawa K."/>
            <person name="Mitsui H."/>
        </authorList>
    </citation>
    <scope>NUCLEOTIDE SEQUENCE</scope>
    <source>
        <strain evidence="5">DSM 21988</strain>
    </source>
</reference>
<dbReference type="Pfam" id="PF01638">
    <property type="entry name" value="HxlR"/>
    <property type="match status" value="1"/>
</dbReference>
<dbReference type="SUPFAM" id="SSF46785">
    <property type="entry name" value="Winged helix' DNA-binding domain"/>
    <property type="match status" value="1"/>
</dbReference>
<organism evidence="5">
    <name type="scientific">Aureimonas altamirensis</name>
    <dbReference type="NCBI Taxonomy" id="370622"/>
    <lineage>
        <taxon>Bacteria</taxon>
        <taxon>Pseudomonadati</taxon>
        <taxon>Pseudomonadota</taxon>
        <taxon>Alphaproteobacteria</taxon>
        <taxon>Hyphomicrobiales</taxon>
        <taxon>Aurantimonadaceae</taxon>
        <taxon>Aureimonas</taxon>
    </lineage>
</organism>
<dbReference type="PANTHER" id="PTHR33204">
    <property type="entry name" value="TRANSCRIPTIONAL REGULATOR, MARR FAMILY"/>
    <property type="match status" value="1"/>
</dbReference>
<evidence type="ECO:0000256" key="1">
    <source>
        <dbReference type="ARBA" id="ARBA00023015"/>
    </source>
</evidence>
<dbReference type="InterPro" id="IPR011991">
    <property type="entry name" value="ArsR-like_HTH"/>
</dbReference>
<name>A0A0P0YVL9_9HYPH</name>
<dbReference type="GO" id="GO:0006355">
    <property type="term" value="P:regulation of DNA-templated transcription"/>
    <property type="evidence" value="ECO:0007669"/>
    <property type="project" value="UniProtKB-ARBA"/>
</dbReference>
<dbReference type="PROSITE" id="PS51118">
    <property type="entry name" value="HTH_HXLR"/>
    <property type="match status" value="1"/>
</dbReference>
<evidence type="ECO:0000313" key="5">
    <source>
        <dbReference type="EMBL" id="BAT25490.1"/>
    </source>
</evidence>
<dbReference type="GO" id="GO:0003677">
    <property type="term" value="F:DNA binding"/>
    <property type="evidence" value="ECO:0007669"/>
    <property type="project" value="UniProtKB-KW"/>
</dbReference>